<sequence length="84" mass="9630">MPIKLSAEEQFKMAGDEPVRYVFAHEVAYAYQHQKWDINKLGYSKYVSSSDPAGDKRGLAFYKKELKTRNSASGWAPINWSNVK</sequence>
<comment type="caution">
    <text evidence="1">The sequence shown here is derived from an EMBL/GenBank/DDBJ whole genome shotgun (WGS) entry which is preliminary data.</text>
</comment>
<reference evidence="1" key="1">
    <citation type="submission" date="2021-12" db="EMBL/GenBank/DDBJ databases">
        <authorList>
            <person name="Criscuolo A."/>
        </authorList>
    </citation>
    <scope>NUCLEOTIDE SEQUENCE</scope>
    <source>
        <strain evidence="1">CIP111894</strain>
    </source>
</reference>
<protein>
    <submittedName>
        <fullName evidence="1">Uncharacterized protein</fullName>
    </submittedName>
</protein>
<dbReference type="RefSeq" id="WP_234532184.1">
    <property type="nucleotide sequence ID" value="NZ_CAKMAB010000004.1"/>
</dbReference>
<keyword evidence="2" id="KW-1185">Reference proteome</keyword>
<evidence type="ECO:0000313" key="2">
    <source>
        <dbReference type="Proteomes" id="UP000838749"/>
    </source>
</evidence>
<proteinExistence type="predicted"/>
<name>A0ABM9B8M1_9BACL</name>
<evidence type="ECO:0000313" key="1">
    <source>
        <dbReference type="EMBL" id="CAH1054970.1"/>
    </source>
</evidence>
<gene>
    <name evidence="1" type="ORF">PAECIP111894_01120</name>
</gene>
<accession>A0ABM9B8M1</accession>
<dbReference type="Proteomes" id="UP000838749">
    <property type="component" value="Unassembled WGS sequence"/>
</dbReference>
<organism evidence="1 2">
    <name type="scientific">Paenibacillus pseudetheri</name>
    <dbReference type="NCBI Taxonomy" id="2897682"/>
    <lineage>
        <taxon>Bacteria</taxon>
        <taxon>Bacillati</taxon>
        <taxon>Bacillota</taxon>
        <taxon>Bacilli</taxon>
        <taxon>Bacillales</taxon>
        <taxon>Paenibacillaceae</taxon>
        <taxon>Paenibacillus</taxon>
    </lineage>
</organism>
<dbReference type="EMBL" id="CAKMAB010000004">
    <property type="protein sequence ID" value="CAH1054970.1"/>
    <property type="molecule type" value="Genomic_DNA"/>
</dbReference>